<keyword evidence="5 10" id="KW-0812">Transmembrane</keyword>
<accession>A0A1H9JNR0</accession>
<dbReference type="Gene3D" id="3.55.50.30">
    <property type="match status" value="1"/>
</dbReference>
<dbReference type="Pfam" id="PF07660">
    <property type="entry name" value="STN"/>
    <property type="match status" value="1"/>
</dbReference>
<keyword evidence="8 10" id="KW-0472">Membrane</keyword>
<dbReference type="NCBIfam" id="TIGR04057">
    <property type="entry name" value="SusC_RagA_signa"/>
    <property type="match status" value="1"/>
</dbReference>
<keyword evidence="2 10" id="KW-0813">Transport</keyword>
<dbReference type="GO" id="GO:0009279">
    <property type="term" value="C:cell outer membrane"/>
    <property type="evidence" value="ECO:0007669"/>
    <property type="project" value="UniProtKB-SubCell"/>
</dbReference>
<dbReference type="PROSITE" id="PS52016">
    <property type="entry name" value="TONB_DEPENDENT_REC_3"/>
    <property type="match status" value="1"/>
</dbReference>
<protein>
    <submittedName>
        <fullName evidence="13">TonB-linked outer membrane protein, SusC/RagA family</fullName>
    </submittedName>
</protein>
<keyword evidence="4" id="KW-0406">Ion transport</keyword>
<evidence type="ECO:0000256" key="1">
    <source>
        <dbReference type="ARBA" id="ARBA00004571"/>
    </source>
</evidence>
<dbReference type="SUPFAM" id="SSF49464">
    <property type="entry name" value="Carboxypeptidase regulatory domain-like"/>
    <property type="match status" value="1"/>
</dbReference>
<proteinExistence type="inferred from homology"/>
<dbReference type="SUPFAM" id="SSF56935">
    <property type="entry name" value="Porins"/>
    <property type="match status" value="1"/>
</dbReference>
<evidence type="ECO:0000256" key="4">
    <source>
        <dbReference type="ARBA" id="ARBA00022496"/>
    </source>
</evidence>
<evidence type="ECO:0000256" key="2">
    <source>
        <dbReference type="ARBA" id="ARBA00022448"/>
    </source>
</evidence>
<name>A0A1H9JNR0_9SPHI</name>
<dbReference type="SMART" id="SM00965">
    <property type="entry name" value="STN"/>
    <property type="match status" value="1"/>
</dbReference>
<dbReference type="Pfam" id="PF00593">
    <property type="entry name" value="TonB_dep_Rec_b-barrel"/>
    <property type="match status" value="1"/>
</dbReference>
<keyword evidence="6" id="KW-0408">Iron</keyword>
<evidence type="ECO:0000256" key="5">
    <source>
        <dbReference type="ARBA" id="ARBA00022692"/>
    </source>
</evidence>
<dbReference type="OrthoDB" id="9768177at2"/>
<dbReference type="Pfam" id="PF13715">
    <property type="entry name" value="CarbopepD_reg_2"/>
    <property type="match status" value="1"/>
</dbReference>
<dbReference type="InterPro" id="IPR011662">
    <property type="entry name" value="Secretin/TonB_short_N"/>
</dbReference>
<dbReference type="Gene3D" id="2.40.170.20">
    <property type="entry name" value="TonB-dependent receptor, beta-barrel domain"/>
    <property type="match status" value="1"/>
</dbReference>
<evidence type="ECO:0000256" key="9">
    <source>
        <dbReference type="ARBA" id="ARBA00023237"/>
    </source>
</evidence>
<keyword evidence="9 10" id="KW-0998">Cell outer membrane</keyword>
<dbReference type="InterPro" id="IPR000531">
    <property type="entry name" value="Beta-barrel_TonB"/>
</dbReference>
<dbReference type="GO" id="GO:0006826">
    <property type="term" value="P:iron ion transport"/>
    <property type="evidence" value="ECO:0007669"/>
    <property type="project" value="UniProtKB-KW"/>
</dbReference>
<evidence type="ECO:0000256" key="10">
    <source>
        <dbReference type="PROSITE-ProRule" id="PRU01360"/>
    </source>
</evidence>
<gene>
    <name evidence="13" type="ORF">SAMN04488023_1024</name>
</gene>
<dbReference type="NCBIfam" id="TIGR04056">
    <property type="entry name" value="OMP_RagA_SusC"/>
    <property type="match status" value="1"/>
</dbReference>
<comment type="similarity">
    <text evidence="10 11">Belongs to the TonB-dependent receptor family.</text>
</comment>
<evidence type="ECO:0000256" key="6">
    <source>
        <dbReference type="ARBA" id="ARBA00023004"/>
    </source>
</evidence>
<evidence type="ECO:0000313" key="13">
    <source>
        <dbReference type="EMBL" id="SEQ88419.1"/>
    </source>
</evidence>
<evidence type="ECO:0000256" key="7">
    <source>
        <dbReference type="ARBA" id="ARBA00023077"/>
    </source>
</evidence>
<dbReference type="InterPro" id="IPR012910">
    <property type="entry name" value="Plug_dom"/>
</dbReference>
<dbReference type="InterPro" id="IPR037066">
    <property type="entry name" value="Plug_dom_sf"/>
</dbReference>
<dbReference type="InterPro" id="IPR039426">
    <property type="entry name" value="TonB-dep_rcpt-like"/>
</dbReference>
<evidence type="ECO:0000259" key="12">
    <source>
        <dbReference type="SMART" id="SM00965"/>
    </source>
</evidence>
<organism evidence="13 14">
    <name type="scientific">Pedobacter rhizosphaerae</name>
    <dbReference type="NCBI Taxonomy" id="390241"/>
    <lineage>
        <taxon>Bacteria</taxon>
        <taxon>Pseudomonadati</taxon>
        <taxon>Bacteroidota</taxon>
        <taxon>Sphingobacteriia</taxon>
        <taxon>Sphingobacteriales</taxon>
        <taxon>Sphingobacteriaceae</taxon>
        <taxon>Pedobacter</taxon>
    </lineage>
</organism>
<keyword evidence="7 11" id="KW-0798">TonB box</keyword>
<dbReference type="InterPro" id="IPR023997">
    <property type="entry name" value="TonB-dep_OMP_SusC/RagA_CS"/>
</dbReference>
<dbReference type="RefSeq" id="WP_090880384.1">
    <property type="nucleotide sequence ID" value="NZ_FOGG01000002.1"/>
</dbReference>
<keyword evidence="3 10" id="KW-1134">Transmembrane beta strand</keyword>
<evidence type="ECO:0000256" key="11">
    <source>
        <dbReference type="RuleBase" id="RU003357"/>
    </source>
</evidence>
<dbReference type="AlphaFoldDB" id="A0A1H9JNR0"/>
<keyword evidence="14" id="KW-1185">Reference proteome</keyword>
<feature type="domain" description="Secretin/TonB short N-terminal" evidence="12">
    <location>
        <begin position="84"/>
        <end position="135"/>
    </location>
</feature>
<dbReference type="Gene3D" id="2.170.130.10">
    <property type="entry name" value="TonB-dependent receptor, plug domain"/>
    <property type="match status" value="1"/>
</dbReference>
<reference evidence="13 14" key="1">
    <citation type="submission" date="2016-10" db="EMBL/GenBank/DDBJ databases">
        <authorList>
            <person name="de Groot N.N."/>
        </authorList>
    </citation>
    <scope>NUCLEOTIDE SEQUENCE [LARGE SCALE GENOMIC DNA]</scope>
    <source>
        <strain evidence="13 14">DSM 18610</strain>
    </source>
</reference>
<dbReference type="EMBL" id="FOGG01000002">
    <property type="protein sequence ID" value="SEQ88419.1"/>
    <property type="molecule type" value="Genomic_DNA"/>
</dbReference>
<comment type="subcellular location">
    <subcellularLocation>
        <location evidence="1 10">Cell outer membrane</location>
        <topology evidence="1 10">Multi-pass membrane protein</topology>
    </subcellularLocation>
</comment>
<evidence type="ECO:0000256" key="3">
    <source>
        <dbReference type="ARBA" id="ARBA00022452"/>
    </source>
</evidence>
<dbReference type="InterPro" id="IPR036942">
    <property type="entry name" value="Beta-barrel_TonB_sf"/>
</dbReference>
<dbReference type="InterPro" id="IPR008969">
    <property type="entry name" value="CarboxyPept-like_regulatory"/>
</dbReference>
<dbReference type="InterPro" id="IPR023996">
    <property type="entry name" value="TonB-dep_OMP_SusC/RagA"/>
</dbReference>
<keyword evidence="4" id="KW-0410">Iron transport</keyword>
<evidence type="ECO:0000256" key="8">
    <source>
        <dbReference type="ARBA" id="ARBA00023136"/>
    </source>
</evidence>
<dbReference type="STRING" id="390241.SAMN04488023_1024"/>
<dbReference type="Proteomes" id="UP000199572">
    <property type="component" value="Unassembled WGS sequence"/>
</dbReference>
<dbReference type="Pfam" id="PF07715">
    <property type="entry name" value="Plug"/>
    <property type="match status" value="1"/>
</dbReference>
<sequence>MYFSAQTAEGRKNYVLFPASNSRSIIRQLMRISLVIAILSFTTIQCLFAVDLRAQSAQSVQISLELKNEPITSAIKKIEQNSQFRFLYRNNELKDLKTSNIAFAQRSVKETLDLILKGTGLTYTQVDNKILISKMPVAPSTEQVQDLRLTCMVNDEAGNPLPGVTVRIKGDKTFSTASDLNGHFSVLIPEGKSLTLILSYIGYVTREITVNDKSTSLKIALTPETGSLNEIQVIGYGTTTRKLNTGSVASITAKEIEKQPVGNPLAALSGRMSGVLIAQNNGVPGGAVQVQIRNQSSLNAGSIPLYVIDGVPFTNFNGSAPPTDNLNGFGTSAANGGISPFGMINPSDIERIDVLKDADATAIYGSRGANGVVLITTKKGKSGATKIGVNFNTGYTEIGRLIPMMDLQEYLTMRREAFKNDGVTPTTANAPDLTLWDQNNGTDWQKLLIGNKGHITDAQVSLNGGNEQTRFFFNSAYRRESTVFLGDFKDRRFSSRLNLDHSAFDKKLNISFSVSYTNDNTSIPTSDVSSLYNLPPNYPLYDANGKYYWLAGSGLSNPLALLARKYKGVTSSLITNSNISYKIINGLTAKVNLGYTNTLLDQNSPNPASLQNPANNPTSSSVFTNTKAQNWIVEPTIDYIKTIGQGKLTAVFGGSLQQNTNNALYITGNNYGNEDLLGSLIGAGNTTVSYNTLLTYKYNAIFGKLNYDWQEKYLFNATFRRDGSSRFGTNNKFGTFGAIGAGWVFSKEDFVKSSLPFLSFGKLRGSYGTTGNDQIPNFIYLNLYTPVTAYQNGSATNIVTLPNQNIQWETTKKLEFAIDLGFLQDRISFTANYFRNRSTDQISNAGIATQSGYNSYTENLPALIQNRGYELELNTTNINSKDFSWKTNVNFTFIQNKLLEFPGIEQTFYANTYVVGQPLNLVRLYHYTGVNPTNGQATFEDRDGNGSITTNDRYIADLGTPFFGGFNNTFSYKNFELGVFFQFNHRFGVTRILNTRPGALVNQNTFWLDRWTPSSTSGNIPGASAVAGSPIYTSYNNYTSSDAAYGDASYIKLRSVNLSYTLPASFARKIKMSNCSVYVQGQNLYTWAKNKYILDTETTIQGGPPGLGTGTLSQVIPPLRTIVFGINCSF</sequence>
<evidence type="ECO:0000313" key="14">
    <source>
        <dbReference type="Proteomes" id="UP000199572"/>
    </source>
</evidence>
<dbReference type="Gene3D" id="2.60.40.1120">
    <property type="entry name" value="Carboxypeptidase-like, regulatory domain"/>
    <property type="match status" value="1"/>
</dbReference>